<name>A0A8S5L5A1_9VIRU</name>
<keyword evidence="2" id="KW-1185">Reference proteome</keyword>
<dbReference type="GeneID" id="80401002"/>
<evidence type="ECO:0000313" key="1">
    <source>
        <dbReference type="EMBL" id="DAD52747.1"/>
    </source>
</evidence>
<gene>
    <name evidence="1" type="primary">SRR7976325_24_1</name>
</gene>
<dbReference type="EMBL" id="BK014194">
    <property type="protein sequence ID" value="DAD52747.1"/>
    <property type="molecule type" value="Genomic_RNA"/>
</dbReference>
<organism evidence="1 2">
    <name type="scientific">ssRNA phage SRR7976325_24</name>
    <dbReference type="NCBI Taxonomy" id="2786712"/>
    <lineage>
        <taxon>Viruses</taxon>
        <taxon>Riboviria</taxon>
        <taxon>Orthornavirae</taxon>
        <taxon>Lenarviricota</taxon>
        <taxon>Leviviricetes</taxon>
        <taxon>Timlovirales</taxon>
        <taxon>Steitzviridae</taxon>
        <taxon>Yeziwivirus</taxon>
        <taxon>Yeziwivirus borborenecus</taxon>
    </lineage>
</organism>
<sequence length="436" mass="49923">MAKRPFLNSTQILGRQTDDLNFPGLTFDVPWVPYSGRREMPINRTHKRTNGRYLEGGPWYAVYQTRERASSTCTTRWFDRFTYTGGFSTYNPFGEPSFDWIFGPDRMKAVMQNNFGYGVEALAALNPVQPDFTAAASLYELRELPGLLKDLTRGVMTAMEDFLKRGVVPPGVNPELWRRWLGKSPDVSSLSKTAQWHLALSFGWLPVLSDIRNFLKARKDLHKRLAQVIRDAERPVRRRRQLRKDVNEHWTYTYVHGSSYNPYMSPSLNAYAYADEGVARTVVTVNSIDNMWAMAKFRYFLPPGPRDEAWSRNMRRRIMGGRITPHALYSVLPWSWLVDYFVGVGDFIKATDDGVADLLICDYCYIMRNHEYVATVEAEQYMRGNGSGPVKVKSLYTYKAGCKSRTPGSLFGFRLKTDLTVRQAGILSALGFSRLP</sequence>
<proteinExistence type="predicted"/>
<evidence type="ECO:0000313" key="2">
    <source>
        <dbReference type="Proteomes" id="UP000681637"/>
    </source>
</evidence>
<protein>
    <submittedName>
        <fullName evidence="1">Maturation protein</fullName>
    </submittedName>
</protein>
<dbReference type="Proteomes" id="UP000681637">
    <property type="component" value="Segment"/>
</dbReference>
<dbReference type="KEGG" id="vg:80401002"/>
<dbReference type="RefSeq" id="YP_010771302.1">
    <property type="nucleotide sequence ID" value="NC_074548.1"/>
</dbReference>
<reference evidence="1" key="1">
    <citation type="submission" date="2020-09" db="EMBL/GenBank/DDBJ databases">
        <title>Leviviricetes taxonomy.</title>
        <authorList>
            <person name="Stockdale S.R."/>
            <person name="Callanan J."/>
            <person name="Adriaenssens E.M."/>
            <person name="Kuhn J.H."/>
            <person name="Rumnieks J."/>
            <person name="Shkoporov A."/>
            <person name="Draper L.A."/>
            <person name="Ross P."/>
            <person name="Hill C."/>
        </authorList>
    </citation>
    <scope>NUCLEOTIDE SEQUENCE</scope>
</reference>
<accession>A0A8S5L5A1</accession>